<dbReference type="RefSeq" id="WP_305498014.1">
    <property type="nucleotide sequence ID" value="NZ_CP131913.1"/>
</dbReference>
<dbReference type="EMBL" id="CP131913">
    <property type="protein sequence ID" value="WLI71984.1"/>
    <property type="molecule type" value="Genomic_DNA"/>
</dbReference>
<evidence type="ECO:0000313" key="6">
    <source>
        <dbReference type="EMBL" id="WLI71984.1"/>
    </source>
</evidence>
<dbReference type="Pfam" id="PF17384">
    <property type="entry name" value="DUF150_C"/>
    <property type="match status" value="1"/>
</dbReference>
<dbReference type="InterPro" id="IPR028989">
    <property type="entry name" value="RimP_N"/>
</dbReference>
<comment type="subcellular location">
    <subcellularLocation>
        <location evidence="3">Cytoplasm</location>
    </subcellularLocation>
</comment>
<proteinExistence type="inferred from homology"/>
<keyword evidence="7" id="KW-1185">Reference proteome</keyword>
<evidence type="ECO:0000256" key="1">
    <source>
        <dbReference type="ARBA" id="ARBA00022490"/>
    </source>
</evidence>
<gene>
    <name evidence="3 6" type="primary">rimP</name>
    <name evidence="6" type="ORF">B6N23_09135</name>
</gene>
<dbReference type="Pfam" id="PF02576">
    <property type="entry name" value="RimP_N"/>
    <property type="match status" value="1"/>
</dbReference>
<dbReference type="NCBIfam" id="NF000927">
    <property type="entry name" value="PRK00092.1-1"/>
    <property type="match status" value="1"/>
</dbReference>
<sequence>MAIKDAALHAMIEPVVTAMGFELWGIDFQSQGRHSRLVIYIDHENGVSVDDCADISRQVSAVFDVEDPIRGEYRLEVSSPGMDRPLYTLDQFTPYRGHDVALKLRVPFEGRRKFQGLLAGVEGDEVLLQMDGEEYCFPIESIDQAHVVPRFEDPVDGQP</sequence>
<dbReference type="PANTHER" id="PTHR33867:SF1">
    <property type="entry name" value="RIBOSOME MATURATION FACTOR RIMP"/>
    <property type="match status" value="1"/>
</dbReference>
<dbReference type="InterPro" id="IPR003728">
    <property type="entry name" value="Ribosome_maturation_RimP"/>
</dbReference>
<dbReference type="Gene3D" id="2.30.30.180">
    <property type="entry name" value="Ribosome maturation factor RimP, C-terminal domain"/>
    <property type="match status" value="1"/>
</dbReference>
<dbReference type="CDD" id="cd01734">
    <property type="entry name" value="YlxS_C"/>
    <property type="match status" value="1"/>
</dbReference>
<dbReference type="PANTHER" id="PTHR33867">
    <property type="entry name" value="RIBOSOME MATURATION FACTOR RIMP"/>
    <property type="match status" value="1"/>
</dbReference>
<name>A0ABY9H0K0_9GAMM</name>
<dbReference type="Gene3D" id="3.30.300.70">
    <property type="entry name" value="RimP-like superfamily, N-terminal"/>
    <property type="match status" value="1"/>
</dbReference>
<dbReference type="InterPro" id="IPR036847">
    <property type="entry name" value="RimP_C_sf"/>
</dbReference>
<keyword evidence="2 3" id="KW-0690">Ribosome biogenesis</keyword>
<organism evidence="6 7">
    <name type="scientific">Halomonas alkalicola</name>
    <dbReference type="NCBI Taxonomy" id="1930622"/>
    <lineage>
        <taxon>Bacteria</taxon>
        <taxon>Pseudomonadati</taxon>
        <taxon>Pseudomonadota</taxon>
        <taxon>Gammaproteobacteria</taxon>
        <taxon>Oceanospirillales</taxon>
        <taxon>Halomonadaceae</taxon>
        <taxon>Halomonas</taxon>
    </lineage>
</organism>
<comment type="similarity">
    <text evidence="3">Belongs to the RimP family.</text>
</comment>
<evidence type="ECO:0000313" key="7">
    <source>
        <dbReference type="Proteomes" id="UP001235344"/>
    </source>
</evidence>
<evidence type="ECO:0000259" key="5">
    <source>
        <dbReference type="Pfam" id="PF17384"/>
    </source>
</evidence>
<dbReference type="Proteomes" id="UP001235344">
    <property type="component" value="Chromosome"/>
</dbReference>
<dbReference type="SUPFAM" id="SSF74942">
    <property type="entry name" value="YhbC-like, C-terminal domain"/>
    <property type="match status" value="1"/>
</dbReference>
<accession>A0ABY9H0K0</accession>
<dbReference type="InterPro" id="IPR035956">
    <property type="entry name" value="RimP_N_sf"/>
</dbReference>
<feature type="domain" description="Ribosome maturation factor RimP N-terminal" evidence="4">
    <location>
        <begin position="11"/>
        <end position="83"/>
    </location>
</feature>
<comment type="function">
    <text evidence="3">Required for maturation of 30S ribosomal subunits.</text>
</comment>
<keyword evidence="1 3" id="KW-0963">Cytoplasm</keyword>
<evidence type="ECO:0000256" key="3">
    <source>
        <dbReference type="HAMAP-Rule" id="MF_01077"/>
    </source>
</evidence>
<feature type="domain" description="Ribosome maturation factor RimP C-terminal" evidence="5">
    <location>
        <begin position="86"/>
        <end position="151"/>
    </location>
</feature>
<protein>
    <recommendedName>
        <fullName evidence="3">Ribosome maturation factor RimP</fullName>
    </recommendedName>
</protein>
<dbReference type="SUPFAM" id="SSF75420">
    <property type="entry name" value="YhbC-like, N-terminal domain"/>
    <property type="match status" value="1"/>
</dbReference>
<reference evidence="6 7" key="1">
    <citation type="submission" date="2023-08" db="EMBL/GenBank/DDBJ databases">
        <title>Transcriptome Analysis of Halomonas alkalicola CICC 11012s to Identify the Genes Involved in Alkaline Tolerances.</title>
        <authorList>
            <person name="Zhai L."/>
        </authorList>
    </citation>
    <scope>NUCLEOTIDE SEQUENCE [LARGE SCALE GENOMIC DNA]</scope>
    <source>
        <strain evidence="6 7">CICC 11012s</strain>
    </source>
</reference>
<evidence type="ECO:0000259" key="4">
    <source>
        <dbReference type="Pfam" id="PF02576"/>
    </source>
</evidence>
<evidence type="ECO:0000256" key="2">
    <source>
        <dbReference type="ARBA" id="ARBA00022517"/>
    </source>
</evidence>
<dbReference type="InterPro" id="IPR028998">
    <property type="entry name" value="RimP_C"/>
</dbReference>
<dbReference type="HAMAP" id="MF_01077">
    <property type="entry name" value="RimP"/>
    <property type="match status" value="1"/>
</dbReference>